<proteinExistence type="predicted"/>
<reference evidence="1 2" key="1">
    <citation type="journal article" date="2022" name="Nat. Plants">
        <title>Genomes of leafy and leafless Platanthera orchids illuminate the evolution of mycoheterotrophy.</title>
        <authorList>
            <person name="Li M.H."/>
            <person name="Liu K.W."/>
            <person name="Li Z."/>
            <person name="Lu H.C."/>
            <person name="Ye Q.L."/>
            <person name="Zhang D."/>
            <person name="Wang J.Y."/>
            <person name="Li Y.F."/>
            <person name="Zhong Z.M."/>
            <person name="Liu X."/>
            <person name="Yu X."/>
            <person name="Liu D.K."/>
            <person name="Tu X.D."/>
            <person name="Liu B."/>
            <person name="Hao Y."/>
            <person name="Liao X.Y."/>
            <person name="Jiang Y.T."/>
            <person name="Sun W.H."/>
            <person name="Chen J."/>
            <person name="Chen Y.Q."/>
            <person name="Ai Y."/>
            <person name="Zhai J.W."/>
            <person name="Wu S.S."/>
            <person name="Zhou Z."/>
            <person name="Hsiao Y.Y."/>
            <person name="Wu W.L."/>
            <person name="Chen Y.Y."/>
            <person name="Lin Y.F."/>
            <person name="Hsu J.L."/>
            <person name="Li C.Y."/>
            <person name="Wang Z.W."/>
            <person name="Zhao X."/>
            <person name="Zhong W.Y."/>
            <person name="Ma X.K."/>
            <person name="Ma L."/>
            <person name="Huang J."/>
            <person name="Chen G.Z."/>
            <person name="Huang M.Z."/>
            <person name="Huang L."/>
            <person name="Peng D.H."/>
            <person name="Luo Y.B."/>
            <person name="Zou S.Q."/>
            <person name="Chen S.P."/>
            <person name="Lan S."/>
            <person name="Tsai W.C."/>
            <person name="Van de Peer Y."/>
            <person name="Liu Z.J."/>
        </authorList>
    </citation>
    <scope>NUCLEOTIDE SEQUENCE [LARGE SCALE GENOMIC DNA]</scope>
    <source>
        <strain evidence="1">Lor287</strain>
    </source>
</reference>
<dbReference type="InterPro" id="IPR040256">
    <property type="entry name" value="At4g02000-like"/>
</dbReference>
<name>A0AAP0C5K5_9ASPA</name>
<dbReference type="AlphaFoldDB" id="A0AAP0C5K5"/>
<dbReference type="Proteomes" id="UP001418222">
    <property type="component" value="Unassembled WGS sequence"/>
</dbReference>
<dbReference type="EMBL" id="JBBWWQ010000001">
    <property type="protein sequence ID" value="KAK8957745.1"/>
    <property type="molecule type" value="Genomic_DNA"/>
</dbReference>
<sequence length="54" mass="6314">MLKWTVGFNPQKECPIILIWISLPELKLEFSNQKTLFSIANIFDKPLKLDKCYG</sequence>
<evidence type="ECO:0000313" key="2">
    <source>
        <dbReference type="Proteomes" id="UP001418222"/>
    </source>
</evidence>
<keyword evidence="2" id="KW-1185">Reference proteome</keyword>
<evidence type="ECO:0000313" key="1">
    <source>
        <dbReference type="EMBL" id="KAK8957745.1"/>
    </source>
</evidence>
<dbReference type="PANTHER" id="PTHR31286">
    <property type="entry name" value="GLYCINE-RICH CELL WALL STRUCTURAL PROTEIN 1.8-LIKE"/>
    <property type="match status" value="1"/>
</dbReference>
<dbReference type="PANTHER" id="PTHR31286:SF180">
    <property type="entry name" value="OS10G0362600 PROTEIN"/>
    <property type="match status" value="1"/>
</dbReference>
<evidence type="ECO:0008006" key="3">
    <source>
        <dbReference type="Google" id="ProtNLM"/>
    </source>
</evidence>
<organism evidence="1 2">
    <name type="scientific">Platanthera zijinensis</name>
    <dbReference type="NCBI Taxonomy" id="2320716"/>
    <lineage>
        <taxon>Eukaryota</taxon>
        <taxon>Viridiplantae</taxon>
        <taxon>Streptophyta</taxon>
        <taxon>Embryophyta</taxon>
        <taxon>Tracheophyta</taxon>
        <taxon>Spermatophyta</taxon>
        <taxon>Magnoliopsida</taxon>
        <taxon>Liliopsida</taxon>
        <taxon>Asparagales</taxon>
        <taxon>Orchidaceae</taxon>
        <taxon>Orchidoideae</taxon>
        <taxon>Orchideae</taxon>
        <taxon>Orchidinae</taxon>
        <taxon>Platanthera</taxon>
    </lineage>
</organism>
<comment type="caution">
    <text evidence="1">The sequence shown here is derived from an EMBL/GenBank/DDBJ whole genome shotgun (WGS) entry which is preliminary data.</text>
</comment>
<accession>A0AAP0C5K5</accession>
<protein>
    <recommendedName>
        <fullName evidence="3">DUF4283 domain-containing protein</fullName>
    </recommendedName>
</protein>
<gene>
    <name evidence="1" type="ORF">KSP39_PZI000465</name>
</gene>